<sequence length="312" mass="34600">MSINSPPQVCMETPDWRQICHGALDDEAMTGSSSPSDEIIACPRPMIERRVRPQHEQALKCPRCDSTHTKFCYYNNYSLSQPRYFCKSCRRYWTKGGSLRNVPVGGGCRKNKKVVAKKTSDPPPDQHFYVSHDVPDQHYSFPGMQFSHLNTLLSMSGDPNSMECKYDTSPSLGNLRHVDFMKDKLDVVLGNTRTYSFMGTNDLGHLGGGVEDMSHGFTSSSIHGSCSSYGFNMDGTQAPYMGIGEKMLLPFAGGKDPNAIDIKPSNRLLSLEWEDQGCSEVQRDPLGHMMNGLGSWSDTMNGYGPSTTNPLV</sequence>
<comment type="caution">
    <text evidence="1">The sequence shown here is derived from an EMBL/GenBank/DDBJ whole genome shotgun (WGS) entry which is preliminary data.</text>
</comment>
<name>A0ACC2KPL0_PERAE</name>
<dbReference type="EMBL" id="CM056818">
    <property type="protein sequence ID" value="KAJ8622940.1"/>
    <property type="molecule type" value="Genomic_DNA"/>
</dbReference>
<accession>A0ACC2KPL0</accession>
<proteinExistence type="predicted"/>
<evidence type="ECO:0000313" key="1">
    <source>
        <dbReference type="EMBL" id="KAJ8622940.1"/>
    </source>
</evidence>
<organism evidence="1 2">
    <name type="scientific">Persea americana</name>
    <name type="common">Avocado</name>
    <dbReference type="NCBI Taxonomy" id="3435"/>
    <lineage>
        <taxon>Eukaryota</taxon>
        <taxon>Viridiplantae</taxon>
        <taxon>Streptophyta</taxon>
        <taxon>Embryophyta</taxon>
        <taxon>Tracheophyta</taxon>
        <taxon>Spermatophyta</taxon>
        <taxon>Magnoliopsida</taxon>
        <taxon>Magnoliidae</taxon>
        <taxon>Laurales</taxon>
        <taxon>Lauraceae</taxon>
        <taxon>Persea</taxon>
    </lineage>
</organism>
<gene>
    <name evidence="1" type="ORF">MRB53_031469</name>
</gene>
<dbReference type="Proteomes" id="UP001234297">
    <property type="component" value="Chromosome 10"/>
</dbReference>
<evidence type="ECO:0000313" key="2">
    <source>
        <dbReference type="Proteomes" id="UP001234297"/>
    </source>
</evidence>
<reference evidence="1 2" key="1">
    <citation type="journal article" date="2022" name="Hortic Res">
        <title>A haplotype resolved chromosomal level avocado genome allows analysis of novel avocado genes.</title>
        <authorList>
            <person name="Nath O."/>
            <person name="Fletcher S.J."/>
            <person name="Hayward A."/>
            <person name="Shaw L.M."/>
            <person name="Masouleh A.K."/>
            <person name="Furtado A."/>
            <person name="Henry R.J."/>
            <person name="Mitter N."/>
        </authorList>
    </citation>
    <scope>NUCLEOTIDE SEQUENCE [LARGE SCALE GENOMIC DNA]</scope>
    <source>
        <strain evidence="2">cv. Hass</strain>
    </source>
</reference>
<keyword evidence="2" id="KW-1185">Reference proteome</keyword>
<protein>
    <submittedName>
        <fullName evidence="1">Uncharacterized protein</fullName>
    </submittedName>
</protein>